<comment type="catalytic activity">
    <reaction evidence="16">
        <text>dihydroxyacetone + ATP = dihydroxyacetone phosphate + ADP + H(+)</text>
        <dbReference type="Rhea" id="RHEA:15773"/>
        <dbReference type="ChEBI" id="CHEBI:15378"/>
        <dbReference type="ChEBI" id="CHEBI:16016"/>
        <dbReference type="ChEBI" id="CHEBI:30616"/>
        <dbReference type="ChEBI" id="CHEBI:57642"/>
        <dbReference type="ChEBI" id="CHEBI:456216"/>
        <dbReference type="EC" id="2.7.1.29"/>
    </reaction>
</comment>
<evidence type="ECO:0000256" key="7">
    <source>
        <dbReference type="ARBA" id="ARBA00022741"/>
    </source>
</evidence>
<comment type="function">
    <text evidence="12">Catalyzes both the phosphorylation of dihydroxyacetone and of glyceraldehyde, and the splitting of ribonucleoside diphosphate-X compounds among which FAD is the best substrate. Represses IFIH1-mediated cellular antiviral response.</text>
</comment>
<comment type="subunit">
    <text evidence="13">Homodimer. Interacts with IFIH1 (via the CARD domains), the interaction is inhibited by viral infection.</text>
</comment>
<evidence type="ECO:0000313" key="19">
    <source>
        <dbReference type="EMBL" id="KAL2719322.1"/>
    </source>
</evidence>
<reference evidence="19 20" key="1">
    <citation type="journal article" date="2024" name="Ann. Entomol. Soc. Am.">
        <title>Genomic analyses of the southern and eastern yellowjacket wasps (Hymenoptera: Vespidae) reveal evolutionary signatures of social life.</title>
        <authorList>
            <person name="Catto M.A."/>
            <person name="Caine P.B."/>
            <person name="Orr S.E."/>
            <person name="Hunt B.G."/>
            <person name="Goodisman M.A.D."/>
        </authorList>
    </citation>
    <scope>NUCLEOTIDE SEQUENCE [LARGE SCALE GENOMIC DNA]</scope>
    <source>
        <strain evidence="19">233</strain>
        <tissue evidence="19">Head and thorax</tissue>
    </source>
</reference>
<dbReference type="GO" id="GO:0034012">
    <property type="term" value="F:FAD-AMP lyase (cyclizing) activity"/>
    <property type="evidence" value="ECO:0007669"/>
    <property type="project" value="UniProtKB-EC"/>
</dbReference>
<dbReference type="GO" id="GO:0004371">
    <property type="term" value="F:glycerone kinase activity"/>
    <property type="evidence" value="ECO:0007669"/>
    <property type="project" value="UniProtKB-EC"/>
</dbReference>
<keyword evidence="9" id="KW-0067">ATP-binding</keyword>
<evidence type="ECO:0000256" key="5">
    <source>
        <dbReference type="ARBA" id="ARBA00018932"/>
    </source>
</evidence>
<dbReference type="InterPro" id="IPR004006">
    <property type="entry name" value="DhaK_dom"/>
</dbReference>
<gene>
    <name evidence="19" type="ORF">V1478_010784</name>
</gene>
<evidence type="ECO:0000256" key="3">
    <source>
        <dbReference type="ARBA" id="ARBA00012110"/>
    </source>
</evidence>
<evidence type="ECO:0000256" key="16">
    <source>
        <dbReference type="ARBA" id="ARBA00048898"/>
    </source>
</evidence>
<protein>
    <recommendedName>
        <fullName evidence="5">Triokinase/FMN cyclase</fullName>
        <ecNumber evidence="3">2.7.1.28</ecNumber>
        <ecNumber evidence="2">2.7.1.29</ecNumber>
        <ecNumber evidence="4">4.6.1.15</ecNumber>
    </recommendedName>
    <alternativeName>
        <fullName evidence="11">Bifunctional ATP-dependent dihydroxyacetone kinase/FAD-AMP lyase (cyclizing)</fullName>
    </alternativeName>
</protein>
<dbReference type="InterPro" id="IPR004007">
    <property type="entry name" value="DhaL_dom"/>
</dbReference>
<dbReference type="FunFam" id="1.25.40.340:FF:000002">
    <property type="entry name" value="Dihydroxyacetone kinase, L subunit"/>
    <property type="match status" value="1"/>
</dbReference>
<evidence type="ECO:0000256" key="10">
    <source>
        <dbReference type="ARBA" id="ARBA00023285"/>
    </source>
</evidence>
<keyword evidence="8" id="KW-0418">Kinase</keyword>
<dbReference type="Proteomes" id="UP001607302">
    <property type="component" value="Unassembled WGS sequence"/>
</dbReference>
<evidence type="ECO:0000256" key="8">
    <source>
        <dbReference type="ARBA" id="ARBA00022777"/>
    </source>
</evidence>
<organism evidence="19 20">
    <name type="scientific">Vespula squamosa</name>
    <name type="common">Southern yellow jacket</name>
    <name type="synonym">Wasp</name>
    <dbReference type="NCBI Taxonomy" id="30214"/>
    <lineage>
        <taxon>Eukaryota</taxon>
        <taxon>Metazoa</taxon>
        <taxon>Ecdysozoa</taxon>
        <taxon>Arthropoda</taxon>
        <taxon>Hexapoda</taxon>
        <taxon>Insecta</taxon>
        <taxon>Pterygota</taxon>
        <taxon>Neoptera</taxon>
        <taxon>Endopterygota</taxon>
        <taxon>Hymenoptera</taxon>
        <taxon>Apocrita</taxon>
        <taxon>Aculeata</taxon>
        <taxon>Vespoidea</taxon>
        <taxon>Vespidae</taxon>
        <taxon>Vespinae</taxon>
        <taxon>Vespula</taxon>
    </lineage>
</organism>
<dbReference type="Pfam" id="PF02734">
    <property type="entry name" value="Dak2"/>
    <property type="match status" value="1"/>
</dbReference>
<evidence type="ECO:0000256" key="15">
    <source>
        <dbReference type="ARBA" id="ARBA00048526"/>
    </source>
</evidence>
<evidence type="ECO:0000256" key="9">
    <source>
        <dbReference type="ARBA" id="ARBA00022840"/>
    </source>
</evidence>
<proteinExistence type="inferred from homology"/>
<evidence type="ECO:0000256" key="2">
    <source>
        <dbReference type="ARBA" id="ARBA00012107"/>
    </source>
</evidence>
<dbReference type="SUPFAM" id="SSF101473">
    <property type="entry name" value="DhaL-like"/>
    <property type="match status" value="1"/>
</dbReference>
<evidence type="ECO:0000256" key="11">
    <source>
        <dbReference type="ARBA" id="ARBA00032426"/>
    </source>
</evidence>
<comment type="catalytic activity">
    <reaction evidence="14">
        <text>D-glyceraldehyde + ATP = D-glyceraldehyde 3-phosphate + ADP + H(+)</text>
        <dbReference type="Rhea" id="RHEA:13941"/>
        <dbReference type="ChEBI" id="CHEBI:15378"/>
        <dbReference type="ChEBI" id="CHEBI:17378"/>
        <dbReference type="ChEBI" id="CHEBI:30616"/>
        <dbReference type="ChEBI" id="CHEBI:59776"/>
        <dbReference type="ChEBI" id="CHEBI:456216"/>
        <dbReference type="EC" id="2.7.1.28"/>
    </reaction>
</comment>
<comment type="similarity">
    <text evidence="1">Belongs to the dihydroxyacetone kinase (DAK) family.</text>
</comment>
<keyword evidence="7" id="KW-0547">Nucleotide-binding</keyword>
<dbReference type="Gene3D" id="3.30.1180.20">
    <property type="entry name" value="Dihydroxyacetone kinase, domain 2"/>
    <property type="match status" value="1"/>
</dbReference>
<keyword evidence="10" id="KW-0170">Cobalt</keyword>
<dbReference type="InterPro" id="IPR050861">
    <property type="entry name" value="Dihydroxyacetone_Kinase"/>
</dbReference>
<dbReference type="Gene3D" id="3.40.50.10440">
    <property type="entry name" value="Dihydroxyacetone kinase, domain 1"/>
    <property type="match status" value="1"/>
</dbReference>
<dbReference type="PANTHER" id="PTHR28629:SF4">
    <property type="entry name" value="TRIOKINASE_FMN CYCLASE"/>
    <property type="match status" value="1"/>
</dbReference>
<dbReference type="GO" id="GO:0005975">
    <property type="term" value="P:carbohydrate metabolic process"/>
    <property type="evidence" value="ECO:0007669"/>
    <property type="project" value="UniProtKB-ARBA"/>
</dbReference>
<dbReference type="FunFam" id="3.30.1180.20:FF:000001">
    <property type="entry name" value="Dihydroxyacetone kinase 1"/>
    <property type="match status" value="1"/>
</dbReference>
<accession>A0ABD2AFD0</accession>
<dbReference type="PANTHER" id="PTHR28629">
    <property type="entry name" value="TRIOKINASE/FMN CYCLASE"/>
    <property type="match status" value="1"/>
</dbReference>
<dbReference type="EMBL" id="JAUDFV010000149">
    <property type="protein sequence ID" value="KAL2719322.1"/>
    <property type="molecule type" value="Genomic_DNA"/>
</dbReference>
<comment type="caution">
    <text evidence="19">The sequence shown here is derived from an EMBL/GenBank/DDBJ whole genome shotgun (WGS) entry which is preliminary data.</text>
</comment>
<dbReference type="Pfam" id="PF02733">
    <property type="entry name" value="Dak1"/>
    <property type="match status" value="1"/>
</dbReference>
<dbReference type="GO" id="GO:0050354">
    <property type="term" value="F:triokinase activity"/>
    <property type="evidence" value="ECO:0007669"/>
    <property type="project" value="UniProtKB-EC"/>
</dbReference>
<dbReference type="AlphaFoldDB" id="A0ABD2AFD0"/>
<dbReference type="EC" id="2.7.1.28" evidence="3"/>
<evidence type="ECO:0000256" key="13">
    <source>
        <dbReference type="ARBA" id="ARBA00046681"/>
    </source>
</evidence>
<dbReference type="EC" id="2.7.1.29" evidence="2"/>
<dbReference type="SUPFAM" id="SSF82549">
    <property type="entry name" value="DAK1/DegV-like"/>
    <property type="match status" value="1"/>
</dbReference>
<feature type="domain" description="DhaL" evidence="17">
    <location>
        <begin position="375"/>
        <end position="576"/>
    </location>
</feature>
<dbReference type="GO" id="GO:0005524">
    <property type="term" value="F:ATP binding"/>
    <property type="evidence" value="ECO:0007669"/>
    <property type="project" value="UniProtKB-KW"/>
</dbReference>
<name>A0ABD2AFD0_VESSQ</name>
<feature type="domain" description="DhaK" evidence="18">
    <location>
        <begin position="10"/>
        <end position="338"/>
    </location>
</feature>
<dbReference type="PROSITE" id="PS51480">
    <property type="entry name" value="DHAL"/>
    <property type="match status" value="1"/>
</dbReference>
<evidence type="ECO:0000256" key="1">
    <source>
        <dbReference type="ARBA" id="ARBA00008757"/>
    </source>
</evidence>
<comment type="catalytic activity">
    <reaction evidence="15">
        <text>FAD = riboflavin cyclic-4',5'-phosphate + AMP + H(+)</text>
        <dbReference type="Rhea" id="RHEA:13729"/>
        <dbReference type="ChEBI" id="CHEBI:15378"/>
        <dbReference type="ChEBI" id="CHEBI:57692"/>
        <dbReference type="ChEBI" id="CHEBI:76202"/>
        <dbReference type="ChEBI" id="CHEBI:456215"/>
        <dbReference type="EC" id="4.6.1.15"/>
    </reaction>
</comment>
<dbReference type="FunFam" id="3.40.50.10440:FF:000001">
    <property type="entry name" value="Dihydroxyacetone kinase, DhaK subunit"/>
    <property type="match status" value="1"/>
</dbReference>
<evidence type="ECO:0000256" key="14">
    <source>
        <dbReference type="ARBA" id="ARBA00047974"/>
    </source>
</evidence>
<evidence type="ECO:0000256" key="4">
    <source>
        <dbReference type="ARBA" id="ARBA00012578"/>
    </source>
</evidence>
<evidence type="ECO:0000259" key="17">
    <source>
        <dbReference type="PROSITE" id="PS51480"/>
    </source>
</evidence>
<dbReference type="InterPro" id="IPR036117">
    <property type="entry name" value="DhaL_dom_sf"/>
</dbReference>
<dbReference type="PROSITE" id="PS51481">
    <property type="entry name" value="DHAK"/>
    <property type="match status" value="1"/>
</dbReference>
<evidence type="ECO:0000256" key="12">
    <source>
        <dbReference type="ARBA" id="ARBA00045490"/>
    </source>
</evidence>
<evidence type="ECO:0000256" key="6">
    <source>
        <dbReference type="ARBA" id="ARBA00022679"/>
    </source>
</evidence>
<dbReference type="EC" id="4.6.1.15" evidence="4"/>
<dbReference type="Gene3D" id="1.25.40.340">
    <property type="match status" value="1"/>
</dbReference>
<evidence type="ECO:0000313" key="20">
    <source>
        <dbReference type="Proteomes" id="UP001607302"/>
    </source>
</evidence>
<evidence type="ECO:0000259" key="18">
    <source>
        <dbReference type="PROSITE" id="PS51481"/>
    </source>
</evidence>
<keyword evidence="6" id="KW-0808">Transferase</keyword>
<sequence length="583" mass="63106">MATLKHLVNKIDDTVAESLSGLCCTYPQLELLLAHKLVLSPDIRDQKNKVAVICGGGSGHEPFVTGFVGTGMLTAAIAGSIFASPPSKHITHAINCVAQNNTAGILVIVPNYTGDCLNFGIALEKAKQADINIAEIIVGEDCSIPKKEQSSIGKRGLTGMILIIKIAGALAERGETLSEVLKYAELTLENMATYAVGLSACSIPGQGYMFELAPDEIEAGMGIHGEAGYERMKIRNASEIVALMLQRICEELKLISGDNVAIIVNNFGALSQLEQGIVTHETIKQLNNKGIQPLRVYSGILVTSLNSAGIHITLLKLPKCHKNIFLSCLDDATNAPGWPGCFYSIPSVITRSPFNEVEEKKLDKIGIHVDSQYGHLIKLCLQNACKSIIEKETYLNELDRICGDGDCGTTLKRFTMGIQENLNDLSFTYPSLLLTQIADIAEESMGGSSGALYCLFFTTAAKELLSFEENEDITSAWSRTFCSALNCIMKYGKAKPGDRTMLDALDPACRTFKQLVRAPLTDIIQNVTTATWQGCEVTKGIKARAGRATYIKQENYMQQVDAGAYAAATWITAVAKTIKNCKK</sequence>
<dbReference type="SMART" id="SM01120">
    <property type="entry name" value="Dak2"/>
    <property type="match status" value="1"/>
</dbReference>
<keyword evidence="20" id="KW-1185">Reference proteome</keyword>